<proteinExistence type="predicted"/>
<feature type="region of interest" description="Disordered" evidence="1">
    <location>
        <begin position="125"/>
        <end position="195"/>
    </location>
</feature>
<evidence type="ECO:0000313" key="3">
    <source>
        <dbReference type="Proteomes" id="UP000615446"/>
    </source>
</evidence>
<reference evidence="2" key="1">
    <citation type="submission" date="2019-10" db="EMBL/GenBank/DDBJ databases">
        <title>Conservation and host-specific expression of non-tandemly repeated heterogenous ribosome RNA gene in arbuscular mycorrhizal fungi.</title>
        <authorList>
            <person name="Maeda T."/>
            <person name="Kobayashi Y."/>
            <person name="Nakagawa T."/>
            <person name="Ezawa T."/>
            <person name="Yamaguchi K."/>
            <person name="Bino T."/>
            <person name="Nishimoto Y."/>
            <person name="Shigenobu S."/>
            <person name="Kawaguchi M."/>
        </authorList>
    </citation>
    <scope>NUCLEOTIDE SEQUENCE</scope>
    <source>
        <strain evidence="2">HR1</strain>
    </source>
</reference>
<comment type="caution">
    <text evidence="2">The sequence shown here is derived from an EMBL/GenBank/DDBJ whole genome shotgun (WGS) entry which is preliminary data.</text>
</comment>
<gene>
    <name evidence="2" type="ORF">RCL2_000519200</name>
</gene>
<sequence>MIIDKLDDQPVPQPAAVSIITTNVTEKKKLKYSTVQHVVMPNNNVDDSQSGQVRTIMVYDIPAIWSHQKILESLKNGRLKDRKVREQFQMFFDLHVDISDELILKLVYNEDNLIVDYHKAKACKTYKKSKNSKKKSTSEKVISRSPIPPKKKKKISESPKKDKTKEKKEKKKDWNKTKSHKGRKKKLQSLIKTPY</sequence>
<accession>A0A8H3KZJ3</accession>
<feature type="compositionally biased region" description="Basic residues" evidence="1">
    <location>
        <begin position="125"/>
        <end position="135"/>
    </location>
</feature>
<name>A0A8H3KZJ3_9GLOM</name>
<protein>
    <submittedName>
        <fullName evidence="2">Uncharacterized protein</fullName>
    </submittedName>
</protein>
<dbReference type="Proteomes" id="UP000615446">
    <property type="component" value="Unassembled WGS sequence"/>
</dbReference>
<evidence type="ECO:0000313" key="2">
    <source>
        <dbReference type="EMBL" id="GES77859.1"/>
    </source>
</evidence>
<feature type="compositionally biased region" description="Basic and acidic residues" evidence="1">
    <location>
        <begin position="155"/>
        <end position="176"/>
    </location>
</feature>
<organism evidence="2 3">
    <name type="scientific">Rhizophagus clarus</name>
    <dbReference type="NCBI Taxonomy" id="94130"/>
    <lineage>
        <taxon>Eukaryota</taxon>
        <taxon>Fungi</taxon>
        <taxon>Fungi incertae sedis</taxon>
        <taxon>Mucoromycota</taxon>
        <taxon>Glomeromycotina</taxon>
        <taxon>Glomeromycetes</taxon>
        <taxon>Glomerales</taxon>
        <taxon>Glomeraceae</taxon>
        <taxon>Rhizophagus</taxon>
    </lineage>
</organism>
<dbReference type="EMBL" id="BLAL01000034">
    <property type="protein sequence ID" value="GES77859.1"/>
    <property type="molecule type" value="Genomic_DNA"/>
</dbReference>
<evidence type="ECO:0000256" key="1">
    <source>
        <dbReference type="SAM" id="MobiDB-lite"/>
    </source>
</evidence>
<feature type="compositionally biased region" description="Basic residues" evidence="1">
    <location>
        <begin position="177"/>
        <end position="187"/>
    </location>
</feature>
<dbReference type="AlphaFoldDB" id="A0A8H3KZJ3"/>